<dbReference type="EMBL" id="JACSQT010000001">
    <property type="protein sequence ID" value="MBD7935643.1"/>
    <property type="molecule type" value="Genomic_DNA"/>
</dbReference>
<dbReference type="InterPro" id="IPR019606">
    <property type="entry name" value="GerMN"/>
</dbReference>
<protein>
    <submittedName>
        <fullName evidence="4">GerMN domain-containing protein</fullName>
    </submittedName>
</protein>
<feature type="domain" description="GerMN" evidence="3">
    <location>
        <begin position="99"/>
        <end position="188"/>
    </location>
</feature>
<evidence type="ECO:0000256" key="1">
    <source>
        <dbReference type="SAM" id="MobiDB-lite"/>
    </source>
</evidence>
<reference evidence="4 5" key="1">
    <citation type="submission" date="2020-08" db="EMBL/GenBank/DDBJ databases">
        <title>A Genomic Blueprint of the Chicken Gut Microbiome.</title>
        <authorList>
            <person name="Gilroy R."/>
            <person name="Ravi A."/>
            <person name="Getino M."/>
            <person name="Pursley I."/>
            <person name="Horton D.L."/>
            <person name="Alikhan N.-F."/>
            <person name="Baker D."/>
            <person name="Gharbi K."/>
            <person name="Hall N."/>
            <person name="Watson M."/>
            <person name="Adriaenssens E.M."/>
            <person name="Foster-Nyarko E."/>
            <person name="Jarju S."/>
            <person name="Secka A."/>
            <person name="Antonio M."/>
            <person name="Oren A."/>
            <person name="Chaudhuri R."/>
            <person name="La Ragione R.M."/>
            <person name="Hildebrand F."/>
            <person name="Pallen M.J."/>
        </authorList>
    </citation>
    <scope>NUCLEOTIDE SEQUENCE [LARGE SCALE GENOMIC DNA]</scope>
    <source>
        <strain evidence="4 5">Sa5YUA1</strain>
    </source>
</reference>
<evidence type="ECO:0000313" key="5">
    <source>
        <dbReference type="Proteomes" id="UP000657931"/>
    </source>
</evidence>
<evidence type="ECO:0000259" key="3">
    <source>
        <dbReference type="SMART" id="SM00909"/>
    </source>
</evidence>
<feature type="domain" description="GerMN" evidence="3">
    <location>
        <begin position="249"/>
        <end position="337"/>
    </location>
</feature>
<keyword evidence="2" id="KW-0732">Signal</keyword>
<gene>
    <name evidence="4" type="ORF">H9655_01260</name>
</gene>
<feature type="signal peptide" evidence="2">
    <location>
        <begin position="1"/>
        <end position="22"/>
    </location>
</feature>
<name>A0ABR8QJE0_9BACI</name>
<dbReference type="PROSITE" id="PS51257">
    <property type="entry name" value="PROKAR_LIPOPROTEIN"/>
    <property type="match status" value="1"/>
</dbReference>
<feature type="compositionally biased region" description="Acidic residues" evidence="1">
    <location>
        <begin position="48"/>
        <end position="67"/>
    </location>
</feature>
<dbReference type="Pfam" id="PF10646">
    <property type="entry name" value="Germane"/>
    <property type="match status" value="2"/>
</dbReference>
<proteinExistence type="predicted"/>
<evidence type="ECO:0000313" key="4">
    <source>
        <dbReference type="EMBL" id="MBD7935643.1"/>
    </source>
</evidence>
<feature type="region of interest" description="Disordered" evidence="1">
    <location>
        <begin position="336"/>
        <end position="356"/>
    </location>
</feature>
<dbReference type="RefSeq" id="WP_191810128.1">
    <property type="nucleotide sequence ID" value="NZ_JACSQT010000001.1"/>
</dbReference>
<evidence type="ECO:0000256" key="2">
    <source>
        <dbReference type="SAM" id="SignalP"/>
    </source>
</evidence>
<dbReference type="SMART" id="SM00909">
    <property type="entry name" value="Germane"/>
    <property type="match status" value="2"/>
</dbReference>
<comment type="caution">
    <text evidence="4">The sequence shown here is derived from an EMBL/GenBank/DDBJ whole genome shotgun (WGS) entry which is preliminary data.</text>
</comment>
<accession>A0ABR8QJE0</accession>
<feature type="chain" id="PRO_5046585416" evidence="2">
    <location>
        <begin position="23"/>
        <end position="356"/>
    </location>
</feature>
<organism evidence="4 5">
    <name type="scientific">Cytobacillus stercorigallinarum</name>
    <dbReference type="NCBI Taxonomy" id="2762240"/>
    <lineage>
        <taxon>Bacteria</taxon>
        <taxon>Bacillati</taxon>
        <taxon>Bacillota</taxon>
        <taxon>Bacilli</taxon>
        <taxon>Bacillales</taxon>
        <taxon>Bacillaceae</taxon>
        <taxon>Cytobacillus</taxon>
    </lineage>
</organism>
<sequence>MSLNKKATIAVSAVLVSSALLSGCGLFGGEEKEKIDPPSEMSINNEDANVETEETTGEESGAADEAAETTTIPTELYLIDNNGYVVSQTLDLPSTNSVAKQALEYLVVDGKVTELLPNNFRAVLPADTKMTVDVKDKVAHVDFSKEFAEYNPEDEARVLQSVTWTLTQFDEIEQVKLSINGNAIKEMPVNGTPIGEEVSRSIGINYDNSVVTDITNTKPVTVYYMGGEEEEKYFVPVTKRVSNNVDNNVTAIIDELGDPSLGSKLSAVLPSEVALLGEPKVEEGTITLDFDESIFSSGEENVISENVLKVLALSLTEQADVESVAVTVNGEADLLDEDGEKLEPVSRPESVNTGSY</sequence>
<keyword evidence="5" id="KW-1185">Reference proteome</keyword>
<feature type="region of interest" description="Disordered" evidence="1">
    <location>
        <begin position="31"/>
        <end position="68"/>
    </location>
</feature>
<dbReference type="Proteomes" id="UP000657931">
    <property type="component" value="Unassembled WGS sequence"/>
</dbReference>